<dbReference type="Gene3D" id="4.10.400.10">
    <property type="entry name" value="Low-density Lipoprotein Receptor"/>
    <property type="match status" value="1"/>
</dbReference>
<evidence type="ECO:0000313" key="4">
    <source>
        <dbReference type="WBParaSite" id="PSAMB.scaffold11774size3140.g34396.t1"/>
    </source>
</evidence>
<dbReference type="SMART" id="SM00192">
    <property type="entry name" value="LDLa"/>
    <property type="match status" value="1"/>
</dbReference>
<dbReference type="AlphaFoldDB" id="A0A914UQP9"/>
<protein>
    <submittedName>
        <fullName evidence="4">VWFA domain-containing protein</fullName>
    </submittedName>
</protein>
<keyword evidence="1" id="KW-1015">Disulfide bond</keyword>
<name>A0A914UQP9_9BILA</name>
<evidence type="ECO:0000256" key="1">
    <source>
        <dbReference type="ARBA" id="ARBA00023157"/>
    </source>
</evidence>
<dbReference type="Proteomes" id="UP000887566">
    <property type="component" value="Unplaced"/>
</dbReference>
<evidence type="ECO:0000313" key="3">
    <source>
        <dbReference type="Proteomes" id="UP000887566"/>
    </source>
</evidence>
<keyword evidence="3" id="KW-1185">Reference proteome</keyword>
<dbReference type="SUPFAM" id="SSF57424">
    <property type="entry name" value="LDL receptor-like module"/>
    <property type="match status" value="1"/>
</dbReference>
<dbReference type="PROSITE" id="PS50068">
    <property type="entry name" value="LDLRA_2"/>
    <property type="match status" value="1"/>
</dbReference>
<dbReference type="WBParaSite" id="PSAMB.scaffold11774size3140.g34396.t1">
    <property type="protein sequence ID" value="PSAMB.scaffold11774size3140.g34396.t1"/>
    <property type="gene ID" value="PSAMB.scaffold11774size3140.g34396"/>
</dbReference>
<proteinExistence type="predicted"/>
<sequence>VSGTNIGGEPFERLAHETFLVVDQSSRLANLLPGTCATGQFDCGDQSTCIDAVKLADCVPDCPNGLDEARAKTSSLCMANSTICMPGDVTGQPTPTTPASTTPRSPCAYCAPDDVYKDVEPVSAAFTILMRDPADISKIADSIDSSIGNLINAFPNRLENIVLTPSNTNSAIVPGDVKTAVNALTANVTSNCAKSIITSAIQAVDSAENGSTLTVFIDSYASDLDLGDQLLAKAVRKGIKVNVVLLDSSCSCICTEQNRESNTTDLLEKITKITHGSFYEVPNSADAINKVAVAAINGLYPNALSLARMSATKGSVSTSVPVDSGLISMQTQAQ</sequence>
<dbReference type="InterPro" id="IPR036055">
    <property type="entry name" value="LDL_receptor-like_sf"/>
</dbReference>
<dbReference type="InterPro" id="IPR002172">
    <property type="entry name" value="LDrepeatLR_classA_rpt"/>
</dbReference>
<dbReference type="CDD" id="cd00112">
    <property type="entry name" value="LDLa"/>
    <property type="match status" value="1"/>
</dbReference>
<evidence type="ECO:0000256" key="2">
    <source>
        <dbReference type="PROSITE-ProRule" id="PRU00124"/>
    </source>
</evidence>
<reference evidence="4" key="1">
    <citation type="submission" date="2022-11" db="UniProtKB">
        <authorList>
            <consortium name="WormBaseParasite"/>
        </authorList>
    </citation>
    <scope>IDENTIFICATION</scope>
</reference>
<comment type="caution">
    <text evidence="2">Lacks conserved residue(s) required for the propagation of feature annotation.</text>
</comment>
<organism evidence="3 4">
    <name type="scientific">Plectus sambesii</name>
    <dbReference type="NCBI Taxonomy" id="2011161"/>
    <lineage>
        <taxon>Eukaryota</taxon>
        <taxon>Metazoa</taxon>
        <taxon>Ecdysozoa</taxon>
        <taxon>Nematoda</taxon>
        <taxon>Chromadorea</taxon>
        <taxon>Plectida</taxon>
        <taxon>Plectina</taxon>
        <taxon>Plectoidea</taxon>
        <taxon>Plectidae</taxon>
        <taxon>Plectus</taxon>
    </lineage>
</organism>
<accession>A0A914UQP9</accession>